<proteinExistence type="predicted"/>
<name>A0A5V6NAT4_SALET</name>
<reference evidence="1 2" key="1">
    <citation type="submission" date="2018-05" db="EMBL/GenBank/DDBJ databases">
        <authorList>
            <person name="Ashton P.M."/>
            <person name="Dallman T."/>
            <person name="Nair S."/>
            <person name="De Pinna E."/>
            <person name="Peters T."/>
            <person name="Grant K."/>
        </authorList>
    </citation>
    <scope>NUCLEOTIDE SEQUENCE [LARGE SCALE GENOMIC DNA]</scope>
    <source>
        <strain evidence="1 2">127535</strain>
    </source>
</reference>
<dbReference type="AlphaFoldDB" id="A0A5V6NAT4"/>
<comment type="caution">
    <text evidence="1">The sequence shown here is derived from an EMBL/GenBank/DDBJ whole genome shotgun (WGS) entry which is preliminary data.</text>
</comment>
<organism evidence="1 2">
    <name type="scientific">Salmonella enterica subsp. enterica serovar Poona</name>
    <dbReference type="NCBI Taxonomy" id="436295"/>
    <lineage>
        <taxon>Bacteria</taxon>
        <taxon>Pseudomonadati</taxon>
        <taxon>Pseudomonadota</taxon>
        <taxon>Gammaproteobacteria</taxon>
        <taxon>Enterobacterales</taxon>
        <taxon>Enterobacteriaceae</taxon>
        <taxon>Salmonella</taxon>
    </lineage>
</organism>
<dbReference type="EMBL" id="AAHDIV010000006">
    <property type="protein sequence ID" value="EBU8133813.1"/>
    <property type="molecule type" value="Genomic_DNA"/>
</dbReference>
<accession>A0A5V6NAT4</accession>
<gene>
    <name evidence="1" type="ORF">DLM27_08805</name>
</gene>
<evidence type="ECO:0000313" key="2">
    <source>
        <dbReference type="Proteomes" id="UP000839895"/>
    </source>
</evidence>
<dbReference type="Proteomes" id="UP000839895">
    <property type="component" value="Unassembled WGS sequence"/>
</dbReference>
<evidence type="ECO:0000313" key="1">
    <source>
        <dbReference type="EMBL" id="EBU8133813.1"/>
    </source>
</evidence>
<sequence length="130" mass="14415">MDLPKELKMYSGQPAYLPDADASHNVQPVQPVYYYAMQPVAVVQPQSQKYVFLPWIPDPERAENPGVRALLMERVDVINCFINRLNEAGVPWVNINTGKDNNGVQVLPPLVADVLNKGNDKGDQLSGEGK</sequence>
<protein>
    <submittedName>
        <fullName evidence="1">Uncharacterized protein</fullName>
    </submittedName>
</protein>